<evidence type="ECO:0000313" key="4">
    <source>
        <dbReference type="Proteomes" id="UP000663828"/>
    </source>
</evidence>
<keyword evidence="2" id="KW-0564">Palmitate</keyword>
<evidence type="ECO:0000256" key="2">
    <source>
        <dbReference type="RuleBase" id="RU363116"/>
    </source>
</evidence>
<dbReference type="PANTHER" id="PTHR23248">
    <property type="entry name" value="PHOSPHOLIPID SCRAMBLASE-RELATED"/>
    <property type="match status" value="1"/>
</dbReference>
<name>A0A815U852_ADIRI</name>
<proteinExistence type="inferred from homology"/>
<comment type="caution">
    <text evidence="3">The sequence shown here is derived from an EMBL/GenBank/DDBJ whole genome shotgun (WGS) entry which is preliminary data.</text>
</comment>
<dbReference type="GO" id="GO:0005886">
    <property type="term" value="C:plasma membrane"/>
    <property type="evidence" value="ECO:0007669"/>
    <property type="project" value="TreeGrafter"/>
</dbReference>
<keyword evidence="4" id="KW-1185">Reference proteome</keyword>
<evidence type="ECO:0000313" key="3">
    <source>
        <dbReference type="EMBL" id="CAF1512692.1"/>
    </source>
</evidence>
<dbReference type="AlphaFoldDB" id="A0A815U852"/>
<keyword evidence="2" id="KW-0449">Lipoprotein</keyword>
<dbReference type="PANTHER" id="PTHR23248:SF63">
    <property type="entry name" value="PHOSPHOLIPID SCRAMBLASE"/>
    <property type="match status" value="1"/>
</dbReference>
<comment type="similarity">
    <text evidence="1 2">Belongs to the phospholipid scramblase family.</text>
</comment>
<dbReference type="Proteomes" id="UP000663828">
    <property type="component" value="Unassembled WGS sequence"/>
</dbReference>
<evidence type="ECO:0000256" key="1">
    <source>
        <dbReference type="ARBA" id="ARBA00005350"/>
    </source>
</evidence>
<accession>A0A815U852</accession>
<organism evidence="3 4">
    <name type="scientific">Adineta ricciae</name>
    <name type="common">Rotifer</name>
    <dbReference type="NCBI Taxonomy" id="249248"/>
    <lineage>
        <taxon>Eukaryota</taxon>
        <taxon>Metazoa</taxon>
        <taxon>Spiralia</taxon>
        <taxon>Gnathifera</taxon>
        <taxon>Rotifera</taxon>
        <taxon>Eurotatoria</taxon>
        <taxon>Bdelloidea</taxon>
        <taxon>Adinetida</taxon>
        <taxon>Adinetidae</taxon>
        <taxon>Adineta</taxon>
    </lineage>
</organism>
<dbReference type="Pfam" id="PF03803">
    <property type="entry name" value="Scramblase"/>
    <property type="match status" value="1"/>
</dbReference>
<protein>
    <recommendedName>
        <fullName evidence="2">Phospholipid scramblase</fullName>
    </recommendedName>
</protein>
<keyword evidence="2" id="KW-0106">Calcium</keyword>
<dbReference type="InterPro" id="IPR005552">
    <property type="entry name" value="Scramblase"/>
</dbReference>
<sequence>MADKVNEDKHPVDENQMLPLLPPTYSHTVGLDALRTIDTLKIKQIPLIAEIICGFPSQAKFDIFNERNERLFEAIETSSFWQRLCCTTRRRFTLRIVNNLNQDIVLMRREFKCCSGCCWCANAQCCKQELTVESPPGVVIGIVSQKGSCWRHTFEIKDVNDTTMFTLVGPVCICDGLLTCCCENKFTLIGTDGITEIGAIYKQYRGHLQEAFSSADAFLLKVPIDLDVKMKVVTLGAVFLIVSSMTIHIELHISLILTGFHAFFNGAKQQ</sequence>
<gene>
    <name evidence="3" type="ORF">XAT740_LOCUS40309</name>
</gene>
<comment type="cofactor">
    <cofactor evidence="2">
        <name>Ca(2+)</name>
        <dbReference type="ChEBI" id="CHEBI:29108"/>
    </cofactor>
</comment>
<reference evidence="3" key="1">
    <citation type="submission" date="2021-02" db="EMBL/GenBank/DDBJ databases">
        <authorList>
            <person name="Nowell W R."/>
        </authorList>
    </citation>
    <scope>NUCLEOTIDE SEQUENCE</scope>
</reference>
<comment type="function">
    <text evidence="2">May mediate accelerated ATP-independent bidirectional transbilayer migration of phospholipids upon binding calcium ions that results in a loss of phospholipid asymmetry in the plasma membrane.</text>
</comment>
<dbReference type="EMBL" id="CAJNOR010004573">
    <property type="protein sequence ID" value="CAF1512692.1"/>
    <property type="molecule type" value="Genomic_DNA"/>
</dbReference>
<dbReference type="GO" id="GO:0017128">
    <property type="term" value="F:phospholipid scramblase activity"/>
    <property type="evidence" value="ECO:0007669"/>
    <property type="project" value="InterPro"/>
</dbReference>